<dbReference type="Gene3D" id="1.10.10.10">
    <property type="entry name" value="Winged helix-like DNA-binding domain superfamily/Winged helix DNA-binding domain"/>
    <property type="match status" value="1"/>
</dbReference>
<evidence type="ECO:0000313" key="14">
    <source>
        <dbReference type="Proteomes" id="UP000603627"/>
    </source>
</evidence>
<evidence type="ECO:0000256" key="8">
    <source>
        <dbReference type="ARBA" id="ARBA00022840"/>
    </source>
</evidence>
<dbReference type="GO" id="GO:0003723">
    <property type="term" value="F:RNA binding"/>
    <property type="evidence" value="ECO:0007669"/>
    <property type="project" value="TreeGrafter"/>
</dbReference>
<comment type="subcellular location">
    <subcellularLocation>
        <location evidence="2">Endoplasmic reticulum</location>
    </subcellularLocation>
    <subcellularLocation>
        <location evidence="1">Membrane</location>
        <topology evidence="1">Multi-pass membrane protein</topology>
    </subcellularLocation>
</comment>
<dbReference type="PANTHER" id="PTHR24075">
    <property type="entry name" value="SEC63 DOMAIN-CONTAINING"/>
    <property type="match status" value="1"/>
</dbReference>
<dbReference type="Gene3D" id="1.10.150.20">
    <property type="entry name" value="5' to 3' exonuclease, C-terminal subdomain"/>
    <property type="match status" value="1"/>
</dbReference>
<keyword evidence="6 13" id="KW-0347">Helicase</keyword>
<dbReference type="GO" id="GO:0000388">
    <property type="term" value="P:spliceosome conformational change to release U4 (or U4atac) and U1 (or U11)"/>
    <property type="evidence" value="ECO:0007669"/>
    <property type="project" value="TreeGrafter"/>
</dbReference>
<dbReference type="EMBL" id="WBNL01004057">
    <property type="protein sequence ID" value="NXE71681.1"/>
    <property type="molecule type" value="Genomic_DNA"/>
</dbReference>
<organism evidence="13 14">
    <name type="scientific">Calcarius ornatus</name>
    <name type="common">Chestnut-collared longspur</name>
    <dbReference type="NCBI Taxonomy" id="198940"/>
    <lineage>
        <taxon>Eukaryota</taxon>
        <taxon>Metazoa</taxon>
        <taxon>Chordata</taxon>
        <taxon>Craniata</taxon>
        <taxon>Vertebrata</taxon>
        <taxon>Euteleostomi</taxon>
        <taxon>Archelosauria</taxon>
        <taxon>Archosauria</taxon>
        <taxon>Dinosauria</taxon>
        <taxon>Saurischia</taxon>
        <taxon>Theropoda</taxon>
        <taxon>Coelurosauria</taxon>
        <taxon>Aves</taxon>
        <taxon>Neognathae</taxon>
        <taxon>Neoaves</taxon>
        <taxon>Telluraves</taxon>
        <taxon>Australaves</taxon>
        <taxon>Passeriformes</taxon>
        <taxon>Passeroidea</taxon>
        <taxon>Fringillidae</taxon>
        <taxon>Emberizinae</taxon>
        <taxon>Emberizini</taxon>
        <taxon>Calcarius</taxon>
    </lineage>
</organism>
<feature type="non-terminal residue" evidence="13">
    <location>
        <position position="366"/>
    </location>
</feature>
<dbReference type="GO" id="GO:0005524">
    <property type="term" value="F:ATP binding"/>
    <property type="evidence" value="ECO:0007669"/>
    <property type="project" value="UniProtKB-KW"/>
</dbReference>
<evidence type="ECO:0000256" key="9">
    <source>
        <dbReference type="ARBA" id="ARBA00022989"/>
    </source>
</evidence>
<keyword evidence="4" id="KW-0547">Nucleotide-binding</keyword>
<dbReference type="FunFam" id="2.60.40.150:FF:000048">
    <property type="entry name" value="U5 small nuclear ribonucleoprotein 200 kDa helicase"/>
    <property type="match status" value="1"/>
</dbReference>
<dbReference type="GO" id="GO:0005783">
    <property type="term" value="C:endoplasmic reticulum"/>
    <property type="evidence" value="ECO:0007669"/>
    <property type="project" value="UniProtKB-SubCell"/>
</dbReference>
<feature type="domain" description="SEC63" evidence="12">
    <location>
        <begin position="108"/>
        <end position="354"/>
    </location>
</feature>
<dbReference type="InterPro" id="IPR014756">
    <property type="entry name" value="Ig_E-set"/>
</dbReference>
<evidence type="ECO:0000256" key="6">
    <source>
        <dbReference type="ARBA" id="ARBA00022806"/>
    </source>
</evidence>
<dbReference type="SUPFAM" id="SSF81296">
    <property type="entry name" value="E set domains"/>
    <property type="match status" value="1"/>
</dbReference>
<keyword evidence="7" id="KW-0256">Endoplasmic reticulum</keyword>
<evidence type="ECO:0000256" key="10">
    <source>
        <dbReference type="ARBA" id="ARBA00023136"/>
    </source>
</evidence>
<dbReference type="SMART" id="SM00973">
    <property type="entry name" value="Sec63"/>
    <property type="match status" value="1"/>
</dbReference>
<keyword evidence="9" id="KW-1133">Transmembrane helix</keyword>
<protein>
    <submittedName>
        <fullName evidence="13">U520 helicase</fullName>
    </submittedName>
</protein>
<keyword evidence="8" id="KW-0067">ATP-binding</keyword>
<dbReference type="SUPFAM" id="SSF158702">
    <property type="entry name" value="Sec63 N-terminal domain-like"/>
    <property type="match status" value="1"/>
</dbReference>
<dbReference type="GO" id="GO:0016787">
    <property type="term" value="F:hydrolase activity"/>
    <property type="evidence" value="ECO:0007669"/>
    <property type="project" value="UniProtKB-KW"/>
</dbReference>
<evidence type="ECO:0000256" key="5">
    <source>
        <dbReference type="ARBA" id="ARBA00022801"/>
    </source>
</evidence>
<evidence type="ECO:0000313" key="13">
    <source>
        <dbReference type="EMBL" id="NXE71681.1"/>
    </source>
</evidence>
<gene>
    <name evidence="13" type="primary">Snrnp200_0</name>
    <name evidence="13" type="ORF">CALORN_R15676</name>
</gene>
<comment type="caution">
    <text evidence="13">The sequence shown here is derived from an EMBL/GenBank/DDBJ whole genome shotgun (WGS) entry which is preliminary data.</text>
</comment>
<keyword evidence="11" id="KW-0143">Chaperone</keyword>
<evidence type="ECO:0000256" key="7">
    <source>
        <dbReference type="ARBA" id="ARBA00022824"/>
    </source>
</evidence>
<dbReference type="FunFam" id="1.10.10.10:FF:000012">
    <property type="entry name" value="U5 small nuclear ribonucleoprotein helicase"/>
    <property type="match status" value="1"/>
</dbReference>
<name>A0A852ATI7_CALOR</name>
<accession>A0A852ATI7</accession>
<evidence type="ECO:0000259" key="12">
    <source>
        <dbReference type="SMART" id="SM00973"/>
    </source>
</evidence>
<dbReference type="Gene3D" id="2.60.40.150">
    <property type="entry name" value="C2 domain"/>
    <property type="match status" value="1"/>
</dbReference>
<dbReference type="Gene3D" id="1.10.3380.10">
    <property type="entry name" value="Sec63 N-terminal domain-like domain"/>
    <property type="match status" value="1"/>
</dbReference>
<evidence type="ECO:0000256" key="2">
    <source>
        <dbReference type="ARBA" id="ARBA00004240"/>
    </source>
</evidence>
<dbReference type="InterPro" id="IPR004179">
    <property type="entry name" value="Sec63-dom"/>
</dbReference>
<dbReference type="InterPro" id="IPR057842">
    <property type="entry name" value="WH_MER3"/>
</dbReference>
<proteinExistence type="predicted"/>
<keyword evidence="10" id="KW-0472">Membrane</keyword>
<dbReference type="PANTHER" id="PTHR24075:SF5">
    <property type="entry name" value="U5 SMALL NUCLEAR RIBONUCLEOPROTEIN 200 KDA HELICASE"/>
    <property type="match status" value="1"/>
</dbReference>
<dbReference type="GO" id="GO:0016020">
    <property type="term" value="C:membrane"/>
    <property type="evidence" value="ECO:0007669"/>
    <property type="project" value="UniProtKB-SubCell"/>
</dbReference>
<keyword evidence="3" id="KW-0812">Transmembrane</keyword>
<reference evidence="13" key="1">
    <citation type="submission" date="2019-09" db="EMBL/GenBank/DDBJ databases">
        <title>Bird 10,000 Genomes (B10K) Project - Family phase.</title>
        <authorList>
            <person name="Zhang G."/>
        </authorList>
    </citation>
    <scope>NUCLEOTIDE SEQUENCE</scope>
    <source>
        <strain evidence="13">B10K-DU-015-28</strain>
        <tissue evidence="13">Muscle</tissue>
    </source>
</reference>
<dbReference type="Pfam" id="PF02889">
    <property type="entry name" value="Sec63"/>
    <property type="match status" value="1"/>
</dbReference>
<evidence type="ECO:0000256" key="11">
    <source>
        <dbReference type="ARBA" id="ARBA00023186"/>
    </source>
</evidence>
<sequence>QDFFKKFLYEPLPVESHLDHCMHDHFNAEIVTKTIENKQDAVDYLTWTFLYRRMTQNPNYYNLQGGKGVCVPAGSSSCSLGMSWVGNGAGKPIPSHPIPWIPSYPILPLSCWLGTKGFLLHSQLSQKVPHKLTNPKFNDPHVKTNLLLQAHLSRMQLSAELQSDTEEILSKAIRLIQACVDVLSSNGWLSPALAAMELAQMVTQAMWSKDSVFDIMEMEDEERTALLQLPEAQIADVARFCNRYPNIELSYEVGDRDSIRSGGPVVVLVQLEREEEVTGPVIAPLFPQKREEGWWVVIGDSKSNSLISIKRLTLQQKAKVKLDFVAPAAGTQHYTLFFMSDAYMGCDQEYKFSVDVKEAESDSDSD</sequence>
<keyword evidence="5" id="KW-0378">Hydrolase</keyword>
<evidence type="ECO:0000256" key="1">
    <source>
        <dbReference type="ARBA" id="ARBA00004141"/>
    </source>
</evidence>
<dbReference type="InterPro" id="IPR035892">
    <property type="entry name" value="C2_domain_sf"/>
</dbReference>
<dbReference type="Proteomes" id="UP000603627">
    <property type="component" value="Unassembled WGS sequence"/>
</dbReference>
<keyword evidence="14" id="KW-1185">Reference proteome</keyword>
<dbReference type="Pfam" id="PF23445">
    <property type="entry name" value="WHD_SNRNP200"/>
    <property type="match status" value="1"/>
</dbReference>
<dbReference type="GO" id="GO:0003724">
    <property type="term" value="F:RNA helicase activity"/>
    <property type="evidence" value="ECO:0007669"/>
    <property type="project" value="TreeGrafter"/>
</dbReference>
<evidence type="ECO:0000256" key="3">
    <source>
        <dbReference type="ARBA" id="ARBA00022692"/>
    </source>
</evidence>
<dbReference type="AlphaFoldDB" id="A0A852ATI7"/>
<dbReference type="GO" id="GO:0005681">
    <property type="term" value="C:spliceosomal complex"/>
    <property type="evidence" value="ECO:0007669"/>
    <property type="project" value="TreeGrafter"/>
</dbReference>
<feature type="non-terminal residue" evidence="13">
    <location>
        <position position="1"/>
    </location>
</feature>
<evidence type="ECO:0000256" key="4">
    <source>
        <dbReference type="ARBA" id="ARBA00022741"/>
    </source>
</evidence>
<dbReference type="InterPro" id="IPR036388">
    <property type="entry name" value="WH-like_DNA-bd_sf"/>
</dbReference>